<feature type="compositionally biased region" description="Polar residues" evidence="1">
    <location>
        <begin position="1098"/>
        <end position="1109"/>
    </location>
</feature>
<name>A0AAU9X4R7_9CNID</name>
<comment type="caution">
    <text evidence="2">The sequence shown here is derived from an EMBL/GenBank/DDBJ whole genome shotgun (WGS) entry which is preliminary data.</text>
</comment>
<evidence type="ECO:0000313" key="3">
    <source>
        <dbReference type="Proteomes" id="UP001159428"/>
    </source>
</evidence>
<evidence type="ECO:0000313" key="2">
    <source>
        <dbReference type="EMBL" id="CAH3135516.1"/>
    </source>
</evidence>
<protein>
    <submittedName>
        <fullName evidence="2">Uncharacterized protein</fullName>
    </submittedName>
</protein>
<reference evidence="2 3" key="1">
    <citation type="submission" date="2022-05" db="EMBL/GenBank/DDBJ databases">
        <authorList>
            <consortium name="Genoscope - CEA"/>
            <person name="William W."/>
        </authorList>
    </citation>
    <scope>NUCLEOTIDE SEQUENCE [LARGE SCALE GENOMIC DNA]</scope>
</reference>
<feature type="region of interest" description="Disordered" evidence="1">
    <location>
        <begin position="71"/>
        <end position="105"/>
    </location>
</feature>
<dbReference type="AlphaFoldDB" id="A0AAU9X4R7"/>
<gene>
    <name evidence="2" type="ORF">PMEA_00016256</name>
</gene>
<feature type="compositionally biased region" description="Polar residues" evidence="1">
    <location>
        <begin position="93"/>
        <end position="105"/>
    </location>
</feature>
<feature type="compositionally biased region" description="Basic and acidic residues" evidence="1">
    <location>
        <begin position="83"/>
        <end position="92"/>
    </location>
</feature>
<proteinExistence type="predicted"/>
<sequence length="1117" mass="126329">MGIIITCCGAANNQDSPYVKPLLEENSTPTATISTKQNSPYPQTRGFYEDLSDFSLEDECLFPRCFSSAIKRTPGRPNTPRNETGESSHEDSLGTSSGNNFYTPRSVTPVTCQILDTSDPPSESRVETCPSNEILGILTESMSSVVASSGVGSLKEDSGFDSRRDVQFPNFPSTGTRKDSSGREESALVSREGGSLKVEGVELFWPSGALDDPETITLALEDPCKHYRLIFQRGLENDLSFGANVINLQPNGLKFNKSLTLKITLDKNKGPYNEWLVLHGKQATDGNIFWETITDQSRFDLVNGVVTTEINGFSIIAVLLRSIWVQLKEIVTRLNIMSFKYTLSVLYRSNLENYPFEEVGLALMSQDVYQERYYREHDECVLEKLKRDGFEELGSNVREETNYIYNGERLVVSIRLGEDYKLANNQRGSIEMTVDSSVWWSTGKSVTFPLQSSCTKAKILCGKVKIEGQYGHTREDDFCQLDLSCYLRRLLGVGELAFNLRPIHERLELPAETWTQAVSRWQREDKQLETLLQRWKEQERDETRPALLKRSLEGLRPEEYRINERGQMHITHLRELATSILGLNHEDRDMMKYLENEIRNLCRSILRDCCIEIANSKEDMKWASSIENHTNILVTKGIVSNEVSQRYKAMFSSAENVVKDIFLWLVPHLVQAVKDIFRDESIPLSQSGMRGLDEETVTRIASAIQNAAKDKKILSLFTQVSNILEKLCHENNNNPSQSTDEKIQEWGRSVMVITMLDSLEDIFETAGSDPRRLRERLRVASLYLKDIMLDPKAYEGIFLRDFHNLSLSLLKFSKFDPSQLVRFELIDPNDSSNTQSNDLLKYQMFLSRGMRFSQLFWINKESEGDLKLEAVAHVHIDGHHRKIGAFESTITIPQACSEVIDKLPNASLPVAVERNYGFWGKIRVTLYSTQKENVRKALEYLERELGEEVVDLKKEKIAESHLKFRSFAKAGTVVKLRLIHEWGSETIGLESDDFLALADSRAGGACMPDSETAAEANQVTVLPAVGDSRADTSDGSNFVMDLSHSEVIQRHQKEQRGKTEIHYHQVFMKGHVCVAGKDTSLNMQMPAAAESQRRLEAGSSTALQRSLTAATADEQED</sequence>
<dbReference type="EMBL" id="CALNXJ010000029">
    <property type="protein sequence ID" value="CAH3135516.1"/>
    <property type="molecule type" value="Genomic_DNA"/>
</dbReference>
<accession>A0AAU9X4R7</accession>
<organism evidence="2 3">
    <name type="scientific">Pocillopora meandrina</name>
    <dbReference type="NCBI Taxonomy" id="46732"/>
    <lineage>
        <taxon>Eukaryota</taxon>
        <taxon>Metazoa</taxon>
        <taxon>Cnidaria</taxon>
        <taxon>Anthozoa</taxon>
        <taxon>Hexacorallia</taxon>
        <taxon>Scleractinia</taxon>
        <taxon>Astrocoeniina</taxon>
        <taxon>Pocilloporidae</taxon>
        <taxon>Pocillopora</taxon>
    </lineage>
</organism>
<dbReference type="Gene3D" id="2.60.220.30">
    <property type="match status" value="1"/>
</dbReference>
<feature type="compositionally biased region" description="Basic and acidic residues" evidence="1">
    <location>
        <begin position="154"/>
        <end position="166"/>
    </location>
</feature>
<feature type="region of interest" description="Disordered" evidence="1">
    <location>
        <begin position="153"/>
        <end position="191"/>
    </location>
</feature>
<dbReference type="Proteomes" id="UP001159428">
    <property type="component" value="Unassembled WGS sequence"/>
</dbReference>
<evidence type="ECO:0000256" key="1">
    <source>
        <dbReference type="SAM" id="MobiDB-lite"/>
    </source>
</evidence>
<feature type="compositionally biased region" description="Basic and acidic residues" evidence="1">
    <location>
        <begin position="176"/>
        <end position="186"/>
    </location>
</feature>
<feature type="region of interest" description="Disordered" evidence="1">
    <location>
        <begin position="1091"/>
        <end position="1117"/>
    </location>
</feature>
<keyword evidence="3" id="KW-1185">Reference proteome</keyword>